<keyword evidence="2" id="KW-1185">Reference proteome</keyword>
<organism evidence="1 2">
    <name type="scientific">Boletus reticuloceps</name>
    <dbReference type="NCBI Taxonomy" id="495285"/>
    <lineage>
        <taxon>Eukaryota</taxon>
        <taxon>Fungi</taxon>
        <taxon>Dikarya</taxon>
        <taxon>Basidiomycota</taxon>
        <taxon>Agaricomycotina</taxon>
        <taxon>Agaricomycetes</taxon>
        <taxon>Agaricomycetidae</taxon>
        <taxon>Boletales</taxon>
        <taxon>Boletineae</taxon>
        <taxon>Boletaceae</taxon>
        <taxon>Boletoideae</taxon>
        <taxon>Boletus</taxon>
    </lineage>
</organism>
<dbReference type="AlphaFoldDB" id="A0A8I2YJ05"/>
<sequence length="356" mass="40166">MPPAVALTPDVCGRIVHWARRSDLTALCLTCKALQHEAEAKLYEIIMAVNIQITFRACQSIISHPRLGPYVRSFCFIPESRRTQREIPEQFWSTLQRALSRMRSLEYLFLQDPAFASSWVLSDIPHIPFQLLEARLLFYWDSHLVKFLESQNKLKSLHTIDGPANDPTLHLEAGSLSELRVFDGPLAAAEHIVHVGSALTHLQVVLDKNSEADVLASIPKLFRLASSLRALSILHLPEGLAIDAFRSITKACPQLRHIGTIPLPLPRYSYRFHGMLMAMHQLRVLEVDVTSWTPPTTGTVQRAIAAEIRIYAPLIEYICFWAGATRTLWAVDGNDWSCHSESGQHSQFDALWKTSC</sequence>
<proteinExistence type="predicted"/>
<dbReference type="EMBL" id="JAGFBS010000025">
    <property type="protein sequence ID" value="KAG6372765.1"/>
    <property type="molecule type" value="Genomic_DNA"/>
</dbReference>
<gene>
    <name evidence="1" type="ORF">JVT61DRAFT_7163</name>
</gene>
<dbReference type="InterPro" id="IPR032675">
    <property type="entry name" value="LRR_dom_sf"/>
</dbReference>
<protein>
    <submittedName>
        <fullName evidence="1">Uncharacterized protein</fullName>
    </submittedName>
</protein>
<evidence type="ECO:0000313" key="1">
    <source>
        <dbReference type="EMBL" id="KAG6372765.1"/>
    </source>
</evidence>
<dbReference type="OrthoDB" id="3250756at2759"/>
<dbReference type="Gene3D" id="3.80.10.10">
    <property type="entry name" value="Ribonuclease Inhibitor"/>
    <property type="match status" value="1"/>
</dbReference>
<evidence type="ECO:0000313" key="2">
    <source>
        <dbReference type="Proteomes" id="UP000683000"/>
    </source>
</evidence>
<name>A0A8I2YJ05_9AGAM</name>
<dbReference type="Proteomes" id="UP000683000">
    <property type="component" value="Unassembled WGS sequence"/>
</dbReference>
<accession>A0A8I2YJ05</accession>
<reference evidence="1" key="1">
    <citation type="submission" date="2021-03" db="EMBL/GenBank/DDBJ databases">
        <title>Evolutionary innovations through gain and loss of genes in the ectomycorrhizal Boletales.</title>
        <authorList>
            <person name="Wu G."/>
            <person name="Miyauchi S."/>
            <person name="Morin E."/>
            <person name="Yang Z.-L."/>
            <person name="Xu J."/>
            <person name="Martin F.M."/>
        </authorList>
    </citation>
    <scope>NUCLEOTIDE SEQUENCE</scope>
    <source>
        <strain evidence="1">BR01</strain>
    </source>
</reference>
<comment type="caution">
    <text evidence="1">The sequence shown here is derived from an EMBL/GenBank/DDBJ whole genome shotgun (WGS) entry which is preliminary data.</text>
</comment>